<evidence type="ECO:0000256" key="1">
    <source>
        <dbReference type="SAM" id="MobiDB-lite"/>
    </source>
</evidence>
<feature type="compositionally biased region" description="Pro residues" evidence="1">
    <location>
        <begin position="29"/>
        <end position="42"/>
    </location>
</feature>
<dbReference type="AlphaFoldDB" id="A0A8J3JL95"/>
<evidence type="ECO:0000313" key="3">
    <source>
        <dbReference type="EMBL" id="GIF82567.1"/>
    </source>
</evidence>
<name>A0A8J3JL95_9ACTN</name>
<organism evidence="3 4">
    <name type="scientific">Catellatospora bangladeshensis</name>
    <dbReference type="NCBI Taxonomy" id="310355"/>
    <lineage>
        <taxon>Bacteria</taxon>
        <taxon>Bacillati</taxon>
        <taxon>Actinomycetota</taxon>
        <taxon>Actinomycetes</taxon>
        <taxon>Micromonosporales</taxon>
        <taxon>Micromonosporaceae</taxon>
        <taxon>Catellatospora</taxon>
    </lineage>
</organism>
<evidence type="ECO:0000313" key="4">
    <source>
        <dbReference type="Proteomes" id="UP000601223"/>
    </source>
</evidence>
<accession>A0A8J3JL95</accession>
<feature type="transmembrane region" description="Helical" evidence="2">
    <location>
        <begin position="73"/>
        <end position="93"/>
    </location>
</feature>
<comment type="caution">
    <text evidence="3">The sequence shown here is derived from an EMBL/GenBank/DDBJ whole genome shotgun (WGS) entry which is preliminary data.</text>
</comment>
<reference evidence="3 4" key="1">
    <citation type="submission" date="2021-01" db="EMBL/GenBank/DDBJ databases">
        <title>Whole genome shotgun sequence of Catellatospora bangladeshensis NBRC 107357.</title>
        <authorList>
            <person name="Komaki H."/>
            <person name="Tamura T."/>
        </authorList>
    </citation>
    <scope>NUCLEOTIDE SEQUENCE [LARGE SCALE GENOMIC DNA]</scope>
    <source>
        <strain evidence="3 4">NBRC 107357</strain>
    </source>
</reference>
<gene>
    <name evidence="3" type="ORF">Cba03nite_39160</name>
</gene>
<proteinExistence type="predicted"/>
<dbReference type="EMBL" id="BONF01000020">
    <property type="protein sequence ID" value="GIF82567.1"/>
    <property type="molecule type" value="Genomic_DNA"/>
</dbReference>
<dbReference type="RefSeq" id="WP_203747919.1">
    <property type="nucleotide sequence ID" value="NZ_BONF01000020.1"/>
</dbReference>
<keyword evidence="4" id="KW-1185">Reference proteome</keyword>
<evidence type="ECO:0000256" key="2">
    <source>
        <dbReference type="SAM" id="Phobius"/>
    </source>
</evidence>
<protein>
    <recommendedName>
        <fullName evidence="5">Translation initiation factor 2</fullName>
    </recommendedName>
</protein>
<sequence>MSGPGDEQWRRPAPGADDAGAERSAQTYPGPPAAIPPPPGWHPEPARRLTPPRPLPEIDDDALDLDEDRADRFTNVLGIAAGIVLILVACIQWRT</sequence>
<dbReference type="Proteomes" id="UP000601223">
    <property type="component" value="Unassembled WGS sequence"/>
</dbReference>
<evidence type="ECO:0008006" key="5">
    <source>
        <dbReference type="Google" id="ProtNLM"/>
    </source>
</evidence>
<keyword evidence="2" id="KW-1133">Transmembrane helix</keyword>
<feature type="region of interest" description="Disordered" evidence="1">
    <location>
        <begin position="1"/>
        <end position="62"/>
    </location>
</feature>
<keyword evidence="2" id="KW-0812">Transmembrane</keyword>
<keyword evidence="2" id="KW-0472">Membrane</keyword>